<organism evidence="2 3">
    <name type="scientific">Celeribacter baekdonensis</name>
    <dbReference type="NCBI Taxonomy" id="875171"/>
    <lineage>
        <taxon>Bacteria</taxon>
        <taxon>Pseudomonadati</taxon>
        <taxon>Pseudomonadota</taxon>
        <taxon>Alphaproteobacteria</taxon>
        <taxon>Rhodobacterales</taxon>
        <taxon>Roseobacteraceae</taxon>
        <taxon>Celeribacter</taxon>
    </lineage>
</organism>
<dbReference type="RefSeq" id="WP_107718507.1">
    <property type="nucleotide sequence ID" value="NZ_CP028475.1"/>
</dbReference>
<gene>
    <name evidence="2" type="ORF">DA792_04620</name>
</gene>
<feature type="chain" id="PRO_5015319540" description="DUF3035 domain-containing protein" evidence="1">
    <location>
        <begin position="30"/>
        <end position="110"/>
    </location>
</feature>
<name>A0A2R4LZV7_9RHOB</name>
<evidence type="ECO:0008006" key="4">
    <source>
        <dbReference type="Google" id="ProtNLM"/>
    </source>
</evidence>
<accession>A0A2R4LZV7</accession>
<evidence type="ECO:0000313" key="2">
    <source>
        <dbReference type="EMBL" id="AVW90455.1"/>
    </source>
</evidence>
<dbReference type="Proteomes" id="UP000241447">
    <property type="component" value="Chromosome"/>
</dbReference>
<dbReference type="PROSITE" id="PS51257">
    <property type="entry name" value="PROKAR_LIPOPROTEIN"/>
    <property type="match status" value="1"/>
</dbReference>
<dbReference type="EMBL" id="CP028475">
    <property type="protein sequence ID" value="AVW90455.1"/>
    <property type="molecule type" value="Genomic_DNA"/>
</dbReference>
<dbReference type="AlphaFoldDB" id="A0A2R4LZV7"/>
<reference evidence="2 3" key="1">
    <citation type="submission" date="2018-03" db="EMBL/GenBank/DDBJ databases">
        <title>The Complete Genome of Celeribacter baekdonensis strain LH4, a Thiosulfate-Oxidizing Alphaproteobacterium Isolated from Gulf of Mexico Continental Slope Sediments.</title>
        <authorList>
            <person name="Flood B.E."/>
            <person name="Bailey J.V."/>
            <person name="Leprich D."/>
        </authorList>
    </citation>
    <scope>NUCLEOTIDE SEQUENCE [LARGE SCALE GENOMIC DNA]</scope>
    <source>
        <strain evidence="2 3">LH4</strain>
    </source>
</reference>
<evidence type="ECO:0000313" key="3">
    <source>
        <dbReference type="Proteomes" id="UP000241447"/>
    </source>
</evidence>
<dbReference type="KEGG" id="cbak:DA792_04620"/>
<keyword evidence="1" id="KW-0732">Signal</keyword>
<protein>
    <recommendedName>
        <fullName evidence="4">DUF3035 domain-containing protein</fullName>
    </recommendedName>
</protein>
<proteinExistence type="predicted"/>
<feature type="signal peptide" evidence="1">
    <location>
        <begin position="1"/>
        <end position="29"/>
    </location>
</feature>
<evidence type="ECO:0000256" key="1">
    <source>
        <dbReference type="SAM" id="SignalP"/>
    </source>
</evidence>
<sequence>MLRHRPFRSFYVALPLAAALLGLSGCANRPDLSGRVAPVDATQAWPSLLSSATLSATPPATEAGAEAATALAQRAAALAARGRALSRTPVLTQAERARLLAALARTDAPS</sequence>